<dbReference type="AlphaFoldDB" id="A0A0W1AP04"/>
<organism evidence="1 2">
    <name type="scientific">Legionella waltersii</name>
    <dbReference type="NCBI Taxonomy" id="66969"/>
    <lineage>
        <taxon>Bacteria</taxon>
        <taxon>Pseudomonadati</taxon>
        <taxon>Pseudomonadota</taxon>
        <taxon>Gammaproteobacteria</taxon>
        <taxon>Legionellales</taxon>
        <taxon>Legionellaceae</taxon>
        <taxon>Legionella</taxon>
    </lineage>
</organism>
<keyword evidence="2" id="KW-1185">Reference proteome</keyword>
<evidence type="ECO:0000313" key="1">
    <source>
        <dbReference type="EMBL" id="KTD83083.1"/>
    </source>
</evidence>
<dbReference type="Proteomes" id="UP000054729">
    <property type="component" value="Unassembled WGS sequence"/>
</dbReference>
<sequence length="272" mass="30530">MNEQIVALKSKIKQADEELTRSNQYLELFSQEVEDSSDFSGGDETSLKTLALVLQYRLDTQNVLIQLGKLQNYLLQLLGIESQHSYEMNVERLSHALGTDELKQILSRLNHIVDSLLRILALQNKSTLGAKPLLINTKNEKMLNVIHKALSHQQTFATKMAELQLVLENIPGAPHQGVILDHIAALQGPVSRFEKALQHGLVLSSGLYQQLENKKQLQFQVPNTVVQPSMVLQNNMSSPGLKSLFKPSPQLSDAERLEERAAAKRLGHFFNH</sequence>
<gene>
    <name evidence="1" type="ORF">Lwal_0071</name>
</gene>
<name>A0A0W1AP04_9GAMM</name>
<dbReference type="EMBL" id="LNZB01000002">
    <property type="protein sequence ID" value="KTD83083.1"/>
    <property type="molecule type" value="Genomic_DNA"/>
</dbReference>
<dbReference type="STRING" id="66969.Lwal_0071"/>
<reference evidence="1 2" key="1">
    <citation type="submission" date="2015-11" db="EMBL/GenBank/DDBJ databases">
        <title>Genomic analysis of 38 Legionella species identifies large and diverse effector repertoires.</title>
        <authorList>
            <person name="Burstein D."/>
            <person name="Amaro F."/>
            <person name="Zusman T."/>
            <person name="Lifshitz Z."/>
            <person name="Cohen O."/>
            <person name="Gilbert J.A."/>
            <person name="Pupko T."/>
            <person name="Shuman H.A."/>
            <person name="Segal G."/>
        </authorList>
    </citation>
    <scope>NUCLEOTIDE SEQUENCE [LARGE SCALE GENOMIC DNA]</scope>
    <source>
        <strain evidence="1 2">ATCC 51914</strain>
    </source>
</reference>
<accession>A0A0W1AP04</accession>
<comment type="caution">
    <text evidence="1">The sequence shown here is derived from an EMBL/GenBank/DDBJ whole genome shotgun (WGS) entry which is preliminary data.</text>
</comment>
<evidence type="ECO:0000313" key="2">
    <source>
        <dbReference type="Proteomes" id="UP000054729"/>
    </source>
</evidence>
<dbReference type="RefSeq" id="WP_058478942.1">
    <property type="nucleotide sequence ID" value="NZ_CAAAIQ010000029.1"/>
</dbReference>
<dbReference type="OrthoDB" id="5653857at2"/>
<proteinExistence type="predicted"/>
<protein>
    <submittedName>
        <fullName evidence="1">Uncharacterized protein</fullName>
    </submittedName>
</protein>
<dbReference type="PATRIC" id="fig|66969.6.peg.79"/>